<dbReference type="EMBL" id="JABBGA010000008">
    <property type="protein sequence ID" value="NML26560.1"/>
    <property type="molecule type" value="Genomic_DNA"/>
</dbReference>
<protein>
    <recommendedName>
        <fullName evidence="5">TonB-dependent receptor</fullName>
    </recommendedName>
</protein>
<dbReference type="InterPro" id="IPR023614">
    <property type="entry name" value="Porin_dom_sf"/>
</dbReference>
<dbReference type="Proteomes" id="UP000580043">
    <property type="component" value="Unassembled WGS sequence"/>
</dbReference>
<name>A0A848G5R4_9RHOO</name>
<evidence type="ECO:0008006" key="5">
    <source>
        <dbReference type="Google" id="ProtNLM"/>
    </source>
</evidence>
<proteinExistence type="predicted"/>
<dbReference type="SUPFAM" id="SSF56935">
    <property type="entry name" value="Porins"/>
    <property type="match status" value="1"/>
</dbReference>
<keyword evidence="1" id="KW-0175">Coiled coil</keyword>
<evidence type="ECO:0000313" key="4">
    <source>
        <dbReference type="Proteomes" id="UP000580043"/>
    </source>
</evidence>
<reference evidence="3 4" key="1">
    <citation type="submission" date="2020-04" db="EMBL/GenBank/DDBJ databases">
        <title>Zoogloea sp. G-4-1-14 isolated from soil.</title>
        <authorList>
            <person name="Dahal R.H."/>
        </authorList>
    </citation>
    <scope>NUCLEOTIDE SEQUENCE [LARGE SCALE GENOMIC DNA]</scope>
    <source>
        <strain evidence="3 4">G-4-1-14</strain>
    </source>
</reference>
<dbReference type="RefSeq" id="WP_169146093.1">
    <property type="nucleotide sequence ID" value="NZ_JABBGA010000008.1"/>
</dbReference>
<evidence type="ECO:0000256" key="1">
    <source>
        <dbReference type="SAM" id="Coils"/>
    </source>
</evidence>
<dbReference type="AlphaFoldDB" id="A0A848G5R4"/>
<feature type="signal peptide" evidence="2">
    <location>
        <begin position="1"/>
        <end position="23"/>
    </location>
</feature>
<evidence type="ECO:0000313" key="3">
    <source>
        <dbReference type="EMBL" id="NML26560.1"/>
    </source>
</evidence>
<feature type="coiled-coil region" evidence="1">
    <location>
        <begin position="22"/>
        <end position="67"/>
    </location>
</feature>
<accession>A0A848G5R4</accession>
<comment type="caution">
    <text evidence="3">The sequence shown here is derived from an EMBL/GenBank/DDBJ whole genome shotgun (WGS) entry which is preliminary data.</text>
</comment>
<keyword evidence="4" id="KW-1185">Reference proteome</keyword>
<sequence>MTLLRPGALCLALAAAFPSVASAASDVELKQLRDQLRELKESYQQRIDALERRLAATEQRAAGAATAAAEAGVAAGSAAQSVARVEARSAELQAAAANAGGSRPQAGESAFNPAVSLIIDSKFTRFQRDPSTYRIDGFIPSGGEVGPPRKGFSLGESELAFSANVDHLFRANARFALAEDDGQGVVEVEEVNVETLGLPGGLKVKGGRFLSGVGYLNQQHPHEWDFSDAPLAYKAFFGYRLQNDGVQVRWVAPTDLFLEFGAEMAAGEKYPGAERNRNGAGLWTAFAHLGGDIGASSAWQVGLSHVGAQPRERTFEDNAVTNAFSGRSQTWIADFVYKWAPDGNSRDRYLKIQGEYIQRRETGMLTYDVDNLSGASAASASRLRQSGSYLQAVYQFMPRWRVGVRGDWLDSGSVNLGSLSGTELPILAGYNPTRHTAMVDWSPSEFSRLRLQLARDKSRDGEADNQVWLQYIMSLGAHGAHKF</sequence>
<keyword evidence="2" id="KW-0732">Signal</keyword>
<gene>
    <name evidence="3" type="ORF">HHL15_12465</name>
</gene>
<dbReference type="Gene3D" id="2.40.160.10">
    <property type="entry name" value="Porin"/>
    <property type="match status" value="1"/>
</dbReference>
<organism evidence="3 4">
    <name type="scientific">Zoogloea dura</name>
    <dbReference type="NCBI Taxonomy" id="2728840"/>
    <lineage>
        <taxon>Bacteria</taxon>
        <taxon>Pseudomonadati</taxon>
        <taxon>Pseudomonadota</taxon>
        <taxon>Betaproteobacteria</taxon>
        <taxon>Rhodocyclales</taxon>
        <taxon>Zoogloeaceae</taxon>
        <taxon>Zoogloea</taxon>
    </lineage>
</organism>
<feature type="chain" id="PRO_5032741140" description="TonB-dependent receptor" evidence="2">
    <location>
        <begin position="24"/>
        <end position="483"/>
    </location>
</feature>
<evidence type="ECO:0000256" key="2">
    <source>
        <dbReference type="SAM" id="SignalP"/>
    </source>
</evidence>